<organism evidence="3 4">
    <name type="scientific">Asterophora parasitica</name>
    <dbReference type="NCBI Taxonomy" id="117018"/>
    <lineage>
        <taxon>Eukaryota</taxon>
        <taxon>Fungi</taxon>
        <taxon>Dikarya</taxon>
        <taxon>Basidiomycota</taxon>
        <taxon>Agaricomycotina</taxon>
        <taxon>Agaricomycetes</taxon>
        <taxon>Agaricomycetidae</taxon>
        <taxon>Agaricales</taxon>
        <taxon>Tricholomatineae</taxon>
        <taxon>Lyophyllaceae</taxon>
        <taxon>Asterophora</taxon>
    </lineage>
</organism>
<keyword evidence="2" id="KW-0472">Membrane</keyword>
<feature type="region of interest" description="Disordered" evidence="1">
    <location>
        <begin position="1"/>
        <end position="81"/>
    </location>
</feature>
<feature type="region of interest" description="Disordered" evidence="1">
    <location>
        <begin position="454"/>
        <end position="475"/>
    </location>
</feature>
<accession>A0A9P7GC79</accession>
<feature type="compositionally biased region" description="Polar residues" evidence="1">
    <location>
        <begin position="1"/>
        <end position="13"/>
    </location>
</feature>
<evidence type="ECO:0000313" key="4">
    <source>
        <dbReference type="Proteomes" id="UP000775547"/>
    </source>
</evidence>
<keyword evidence="2" id="KW-1133">Transmembrane helix</keyword>
<dbReference type="Proteomes" id="UP000775547">
    <property type="component" value="Unassembled WGS sequence"/>
</dbReference>
<dbReference type="AlphaFoldDB" id="A0A9P7GC79"/>
<feature type="region of interest" description="Disordered" evidence="1">
    <location>
        <begin position="542"/>
        <end position="604"/>
    </location>
</feature>
<proteinExistence type="predicted"/>
<feature type="transmembrane region" description="Helical" evidence="2">
    <location>
        <begin position="914"/>
        <end position="934"/>
    </location>
</feature>
<dbReference type="OrthoDB" id="3190515at2759"/>
<keyword evidence="4" id="KW-1185">Reference proteome</keyword>
<gene>
    <name evidence="3" type="ORF">DXG03_008098</name>
</gene>
<reference evidence="3" key="1">
    <citation type="submission" date="2020-07" db="EMBL/GenBank/DDBJ databases">
        <authorList>
            <person name="Nieuwenhuis M."/>
            <person name="Van De Peppel L.J.J."/>
        </authorList>
    </citation>
    <scope>NUCLEOTIDE SEQUENCE</scope>
    <source>
        <strain evidence="3">AP01</strain>
        <tissue evidence="3">Mycelium</tissue>
    </source>
</reference>
<dbReference type="EMBL" id="JABCKV010000064">
    <property type="protein sequence ID" value="KAG5644620.1"/>
    <property type="molecule type" value="Genomic_DNA"/>
</dbReference>
<keyword evidence="2" id="KW-0812">Transmembrane</keyword>
<evidence type="ECO:0000256" key="1">
    <source>
        <dbReference type="SAM" id="MobiDB-lite"/>
    </source>
</evidence>
<evidence type="ECO:0000313" key="3">
    <source>
        <dbReference type="EMBL" id="KAG5644620.1"/>
    </source>
</evidence>
<feature type="compositionally biased region" description="Low complexity" evidence="1">
    <location>
        <begin position="457"/>
        <end position="469"/>
    </location>
</feature>
<name>A0A9P7GC79_9AGAR</name>
<reference evidence="3" key="2">
    <citation type="submission" date="2021-10" db="EMBL/GenBank/DDBJ databases">
        <title>Phylogenomics reveals ancestral predisposition of the termite-cultivated fungus Termitomyces towards a domesticated lifestyle.</title>
        <authorList>
            <person name="Auxier B."/>
            <person name="Grum-Grzhimaylo A."/>
            <person name="Cardenas M.E."/>
            <person name="Lodge J.D."/>
            <person name="Laessoe T."/>
            <person name="Pedersen O."/>
            <person name="Smith M.E."/>
            <person name="Kuyper T.W."/>
            <person name="Franco-Molano E.A."/>
            <person name="Baroni T.J."/>
            <person name="Aanen D.K."/>
        </authorList>
    </citation>
    <scope>NUCLEOTIDE SEQUENCE</scope>
    <source>
        <strain evidence="3">AP01</strain>
        <tissue evidence="3">Mycelium</tissue>
    </source>
</reference>
<feature type="compositionally biased region" description="Basic and acidic residues" evidence="1">
    <location>
        <begin position="584"/>
        <end position="604"/>
    </location>
</feature>
<comment type="caution">
    <text evidence="3">The sequence shown here is derived from an EMBL/GenBank/DDBJ whole genome shotgun (WGS) entry which is preliminary data.</text>
</comment>
<feature type="region of interest" description="Disordered" evidence="1">
    <location>
        <begin position="487"/>
        <end position="509"/>
    </location>
</feature>
<protein>
    <submittedName>
        <fullName evidence="3">Uncharacterized protein</fullName>
    </submittedName>
</protein>
<sequence length="935" mass="104537">MHSQESVGTSSGPFDSDLFAGPSSRRSRIHFPVDDTSPSRTILRPTEQASRLSPAALKTSPARRNSPLNPHHISSAARRRVRSIGTSEDVFADTPLSRRKHASSLMTPPRGLNSVALRGFEPGEEDNSGLSLFSDEYDLAHEDPRILQDVQRALKLKARREARLSNKSTPPKSEMVSYRPTTSVYSAIPQHVPVSPTLRKETVSYDLDFGPSTTTSLLHPVPASLDNGITLDWSGFDEKPETRWKLAGAKRKEKEVMPPLAMVMEQQETAYADKLARLKAATTPQTLRKAKITQDQLGRRYNLTYGSLSAGAPLNINKVAQWYSQQDALIRNSLEKAEPFTWLKHLERRGAKPPERYPWNISALMAEEFIQAQNRHDTMATIPEDSSLRKISPDAPLSPPFVDNHLAPTTSRTSSNNLLGPSIARKFSFDGGATFEPHVDSTRTSLDIDPHHRSYESSFSSLPTGLSSTAPNSPTFNRALASRLKPRARNGSSVERLLSEESDHAPVSNSRILSPKLNFEVIAASSGSENEALKQPGITVQLTPTPSDGDIPRSQVVRAAPSRPGDDRILGRRRVRRSFPTADRTSKSSEAKQRQEADEEKAHDIKTRLLEQTAANNHRIRQVLNRVSVGIREFESAQSNAMASLGIAHIGLPRELIDAFGHDPAAVTGATRRFTGWRAVDDIQNRLIRQRDVFQAFLSSASSDVSVPKSVLDDPISSLVQSLEALETHGQKIAGRAFEVCEALKSVQATHVEVKEDYKGTLSRVSVVYPELSYIVALEESYKDQYQQVWEFGMDTLTFLLDSVTPFWRTYGKPIGEDIRDFLIIPLYRNEFTGEAKRYPILCVPSRSFRHWTGLVLFFFASVSVNVLQARAALSSSVYYKLPMIPYESLRWTALPFFWISIVIQWWAVLVEFVIVFLELAVVFWWVGWSIRIYN</sequence>
<evidence type="ECO:0000256" key="2">
    <source>
        <dbReference type="SAM" id="Phobius"/>
    </source>
</evidence>